<dbReference type="WBParaSite" id="OFLC_0001009201-mRNA-1">
    <property type="protein sequence ID" value="OFLC_0001009201-mRNA-1"/>
    <property type="gene ID" value="OFLC_0001009201"/>
</dbReference>
<accession>A0A183HRI1</accession>
<protein>
    <submittedName>
        <fullName evidence="3">SGNH domain-containing protein</fullName>
    </submittedName>
</protein>
<sequence>MINELGKVCMIDANDSTTDLDFYVDKPFHNLAYDHYCDTKVARRIGEYFVKQIQKLQEVRNVFLS</sequence>
<reference evidence="1 2" key="2">
    <citation type="submission" date="2018-11" db="EMBL/GenBank/DDBJ databases">
        <authorList>
            <consortium name="Pathogen Informatics"/>
        </authorList>
    </citation>
    <scope>NUCLEOTIDE SEQUENCE [LARGE SCALE GENOMIC DNA]</scope>
</reference>
<name>A0A183HRI1_9BILA</name>
<keyword evidence="2" id="KW-1185">Reference proteome</keyword>
<dbReference type="EMBL" id="UZAJ01013106">
    <property type="protein sequence ID" value="VDO65782.1"/>
    <property type="molecule type" value="Genomic_DNA"/>
</dbReference>
<organism evidence="3">
    <name type="scientific">Onchocerca flexuosa</name>
    <dbReference type="NCBI Taxonomy" id="387005"/>
    <lineage>
        <taxon>Eukaryota</taxon>
        <taxon>Metazoa</taxon>
        <taxon>Ecdysozoa</taxon>
        <taxon>Nematoda</taxon>
        <taxon>Chromadorea</taxon>
        <taxon>Rhabditida</taxon>
        <taxon>Spirurina</taxon>
        <taxon>Spiruromorpha</taxon>
        <taxon>Filarioidea</taxon>
        <taxon>Onchocercidae</taxon>
        <taxon>Onchocerca</taxon>
    </lineage>
</organism>
<reference evidence="3" key="1">
    <citation type="submission" date="2016-06" db="UniProtKB">
        <authorList>
            <consortium name="WormBaseParasite"/>
        </authorList>
    </citation>
    <scope>IDENTIFICATION</scope>
</reference>
<proteinExistence type="predicted"/>
<evidence type="ECO:0000313" key="1">
    <source>
        <dbReference type="EMBL" id="VDO65782.1"/>
    </source>
</evidence>
<gene>
    <name evidence="1" type="ORF">OFLC_LOCUS10095</name>
</gene>
<dbReference type="STRING" id="387005.A0A183HRI1"/>
<dbReference type="Proteomes" id="UP000267606">
    <property type="component" value="Unassembled WGS sequence"/>
</dbReference>
<evidence type="ECO:0000313" key="3">
    <source>
        <dbReference type="WBParaSite" id="OFLC_0001009201-mRNA-1"/>
    </source>
</evidence>
<dbReference type="AlphaFoldDB" id="A0A183HRI1"/>
<evidence type="ECO:0000313" key="2">
    <source>
        <dbReference type="Proteomes" id="UP000267606"/>
    </source>
</evidence>